<feature type="transmembrane region" description="Helical" evidence="1">
    <location>
        <begin position="351"/>
        <end position="371"/>
    </location>
</feature>
<feature type="transmembrane region" description="Helical" evidence="1">
    <location>
        <begin position="377"/>
        <end position="404"/>
    </location>
</feature>
<evidence type="ECO:0000256" key="1">
    <source>
        <dbReference type="SAM" id="Phobius"/>
    </source>
</evidence>
<dbReference type="OrthoDB" id="653763at2"/>
<feature type="transmembrane region" description="Helical" evidence="1">
    <location>
        <begin position="63"/>
        <end position="83"/>
    </location>
</feature>
<keyword evidence="1" id="KW-0812">Transmembrane</keyword>
<gene>
    <name evidence="2" type="ORF">BEH_05755</name>
</gene>
<evidence type="ECO:0008006" key="4">
    <source>
        <dbReference type="Google" id="ProtNLM"/>
    </source>
</evidence>
<feature type="transmembrane region" description="Helical" evidence="1">
    <location>
        <begin position="267"/>
        <end position="285"/>
    </location>
</feature>
<feature type="transmembrane region" description="Helical" evidence="1">
    <location>
        <begin position="34"/>
        <end position="51"/>
    </location>
</feature>
<dbReference type="InterPro" id="IPR008537">
    <property type="entry name" value="DUF819"/>
</dbReference>
<name>A0A0H4KDG3_9BACI</name>
<feature type="transmembrane region" description="Helical" evidence="1">
    <location>
        <begin position="221"/>
        <end position="239"/>
    </location>
</feature>
<evidence type="ECO:0000313" key="3">
    <source>
        <dbReference type="Proteomes" id="UP000036202"/>
    </source>
</evidence>
<dbReference type="RefSeq" id="WP_046216786.1">
    <property type="nucleotide sequence ID" value="NZ_CP011974.1"/>
</dbReference>
<organism evidence="2 3">
    <name type="scientific">Priestia filamentosa</name>
    <dbReference type="NCBI Taxonomy" id="1402861"/>
    <lineage>
        <taxon>Bacteria</taxon>
        <taxon>Bacillati</taxon>
        <taxon>Bacillota</taxon>
        <taxon>Bacilli</taxon>
        <taxon>Bacillales</taxon>
        <taxon>Bacillaceae</taxon>
        <taxon>Priestia</taxon>
    </lineage>
</organism>
<feature type="transmembrane region" description="Helical" evidence="1">
    <location>
        <begin position="297"/>
        <end position="316"/>
    </location>
</feature>
<sequence>MINAIVQSDDTWMLWGILAVWASISIFLEQKYKWASVISGAVIALLGALILSNLNIIPSASPVYDAVWTYLVPLAIPLLLFNINMRELFQESKKLILTFLICATGTVIGSSIGFFLLKDYIPELAKLSAAIAASYIGGGVNFAAVTARFEPSSEMVSATVVADNMVMAAMFALFMLIPSLLFFKNRFNTPHIDELERGRVNKEETLAAEYWRRKEISLKDVAASIGTSFFLVVLSFKLADFFDRVIPGDENTSGIVVFLNGVLGEKYLLLSTLTFLFIYLFPHYFNKIKSGQELGTYLIYIFFVVIGAPASIPLIIEKAPLLILFVSIVGLFNLGIGLLFGKLFKLDLEHIVLASNATVGGPTTASAMAIAKGWRNLVGPILVVGTLGYIIGNYIGFLLGHWFLIF</sequence>
<feature type="transmembrane region" description="Helical" evidence="1">
    <location>
        <begin position="95"/>
        <end position="117"/>
    </location>
</feature>
<feature type="transmembrane region" description="Helical" evidence="1">
    <location>
        <begin position="165"/>
        <end position="183"/>
    </location>
</feature>
<feature type="transmembrane region" description="Helical" evidence="1">
    <location>
        <begin position="12"/>
        <end position="28"/>
    </location>
</feature>
<proteinExistence type="predicted"/>
<dbReference type="Pfam" id="PF05684">
    <property type="entry name" value="DUF819"/>
    <property type="match status" value="1"/>
</dbReference>
<dbReference type="AlphaFoldDB" id="A0A0H4KDG3"/>
<dbReference type="KEGG" id="beo:BEH_05755"/>
<reference evidence="2 3" key="1">
    <citation type="journal article" date="2015" name="PLoS ONE">
        <title>Genome Sequence of Bacillus endophyticus and Analysis of Its Companion Mechanism in the Ketogulonigenium vulgare-Bacillus Strain Consortium.</title>
        <authorList>
            <person name="Jia N."/>
            <person name="Du J."/>
            <person name="Ding M.Z."/>
            <person name="Gao F."/>
            <person name="Yuan Y.J."/>
        </authorList>
    </citation>
    <scope>NUCLEOTIDE SEQUENCE [LARGE SCALE GENOMIC DNA]</scope>
    <source>
        <strain evidence="2 3">Hbe603</strain>
    </source>
</reference>
<evidence type="ECO:0000313" key="2">
    <source>
        <dbReference type="EMBL" id="AKO91650.1"/>
    </source>
</evidence>
<protein>
    <recommendedName>
        <fullName evidence="4">DUF819 domain-containing protein</fullName>
    </recommendedName>
</protein>
<dbReference type="EMBL" id="CP011974">
    <property type="protein sequence ID" value="AKO91650.1"/>
    <property type="molecule type" value="Genomic_DNA"/>
</dbReference>
<keyword evidence="1" id="KW-0472">Membrane</keyword>
<dbReference type="PANTHER" id="PTHR34289:SF8">
    <property type="entry name" value="DUF819 DOMAIN-CONTAINING PROTEIN"/>
    <property type="match status" value="1"/>
</dbReference>
<keyword evidence="1" id="KW-1133">Transmembrane helix</keyword>
<dbReference type="PATRIC" id="fig|135735.6.peg.1141"/>
<accession>A0A0H4KDG3</accession>
<dbReference type="PANTHER" id="PTHR34289">
    <property type="entry name" value="PROTEIN, PUTATIVE (DUF819)-RELATED"/>
    <property type="match status" value="1"/>
</dbReference>
<keyword evidence="3" id="KW-1185">Reference proteome</keyword>
<feature type="transmembrane region" description="Helical" evidence="1">
    <location>
        <begin position="322"/>
        <end position="344"/>
    </location>
</feature>
<dbReference type="Proteomes" id="UP000036202">
    <property type="component" value="Chromosome"/>
</dbReference>
<feature type="transmembrane region" description="Helical" evidence="1">
    <location>
        <begin position="124"/>
        <end position="145"/>
    </location>
</feature>
<reference evidence="3" key="2">
    <citation type="submission" date="2015-06" db="EMBL/GenBank/DDBJ databases">
        <title>Genome Sequence of Bacillus endophyticus and Analysis of its Companion Mechanism in the Ketogulonigenium vulgare-Bacillus strain Consortium.</title>
        <authorList>
            <person name="Jia N."/>
            <person name="Du J."/>
            <person name="Ding M.-Z."/>
            <person name="Gao F."/>
            <person name="Yuan Y.-J."/>
        </authorList>
    </citation>
    <scope>NUCLEOTIDE SEQUENCE [LARGE SCALE GENOMIC DNA]</scope>
    <source>
        <strain evidence="3">Hbe603</strain>
    </source>
</reference>